<dbReference type="GO" id="GO:0047291">
    <property type="term" value="F:lactosylceramide alpha-2,3-sialyltransferase activity"/>
    <property type="evidence" value="ECO:0007669"/>
    <property type="project" value="UniProtKB-EC"/>
</dbReference>
<keyword evidence="9" id="KW-0443">Lipid metabolism</keyword>
<evidence type="ECO:0000256" key="9">
    <source>
        <dbReference type="ARBA" id="ARBA00023098"/>
    </source>
</evidence>
<dbReference type="InterPro" id="IPR001675">
    <property type="entry name" value="Glyco_trans_29"/>
</dbReference>
<evidence type="ECO:0000256" key="18">
    <source>
        <dbReference type="ARBA" id="ARBA00042545"/>
    </source>
</evidence>
<dbReference type="Pfam" id="PF00777">
    <property type="entry name" value="Glyco_transf_29"/>
    <property type="match status" value="1"/>
</dbReference>
<dbReference type="GO" id="GO:0006629">
    <property type="term" value="P:lipid metabolic process"/>
    <property type="evidence" value="ECO:0007669"/>
    <property type="project" value="UniProtKB-KW"/>
</dbReference>
<comment type="function">
    <text evidence="20">Transfers the sialyl group (N-acetyl-alpha-neuraminyl or NeuAc) from CMP-NeuAc to the non-reducing terminal galactose (Gal) of glycosphingolipids forming gangliosides (important molecules involved in the regulation of multiple cellular processes, including cell proliferation and differentiation, apoptosis, embryogenesis, development, and oncogenesis). Mainly involved in the biosynthesis of ganglioside GM3 but can also use different glycolipids as substrate acceptors such as D-galactosylceramide (GalCer), asialo-GM2 (GA2) and asialo-GM1 (GA1), although less preferentially than beta-D-Gal-(1-&gt;4)-beta-D-Glc-(1&lt;-&gt;1)-Cer (LacCer).</text>
</comment>
<evidence type="ECO:0000256" key="23">
    <source>
        <dbReference type="ARBA" id="ARBA00049539"/>
    </source>
</evidence>
<dbReference type="FunFam" id="3.90.1480.20:FF:000006">
    <property type="entry name" value="ST3 beta-galactoside alpha-2,3-sialyltransferase 5"/>
    <property type="match status" value="1"/>
</dbReference>
<organism evidence="25 26">
    <name type="scientific">Gadus morhua</name>
    <name type="common">Atlantic cod</name>
    <dbReference type="NCBI Taxonomy" id="8049"/>
    <lineage>
        <taxon>Eukaryota</taxon>
        <taxon>Metazoa</taxon>
        <taxon>Chordata</taxon>
        <taxon>Craniata</taxon>
        <taxon>Vertebrata</taxon>
        <taxon>Euteleostomi</taxon>
        <taxon>Actinopterygii</taxon>
        <taxon>Neopterygii</taxon>
        <taxon>Teleostei</taxon>
        <taxon>Neoteleostei</taxon>
        <taxon>Acanthomorphata</taxon>
        <taxon>Zeiogadaria</taxon>
        <taxon>Gadariae</taxon>
        <taxon>Gadiformes</taxon>
        <taxon>Gadoidei</taxon>
        <taxon>Gadidae</taxon>
        <taxon>Gadus</taxon>
    </lineage>
</organism>
<evidence type="ECO:0000256" key="12">
    <source>
        <dbReference type="ARBA" id="ARBA00023180"/>
    </source>
</evidence>
<evidence type="ECO:0000256" key="14">
    <source>
        <dbReference type="ARBA" id="ARBA00039792"/>
    </source>
</evidence>
<evidence type="ECO:0000256" key="4">
    <source>
        <dbReference type="ARBA" id="ARBA00022679"/>
    </source>
</evidence>
<dbReference type="PANTHER" id="PTHR13713:SF94">
    <property type="entry name" value="ST3 BETA-GALACTOSIDE ALPHA-2,3-SIALYLTRANSFERASE 5, LIKE"/>
    <property type="match status" value="1"/>
</dbReference>
<evidence type="ECO:0000256" key="21">
    <source>
        <dbReference type="ARBA" id="ARBA00048050"/>
    </source>
</evidence>
<evidence type="ECO:0000313" key="26">
    <source>
        <dbReference type="Proteomes" id="UP000694546"/>
    </source>
</evidence>
<keyword evidence="12" id="KW-0325">Glycoprotein</keyword>
<dbReference type="Gene3D" id="3.90.1480.20">
    <property type="entry name" value="Glycosyl transferase family 29"/>
    <property type="match status" value="1"/>
</dbReference>
<dbReference type="AlphaFoldDB" id="A0A8C5A0T4"/>
<keyword evidence="5" id="KW-0812">Transmembrane</keyword>
<evidence type="ECO:0000256" key="1">
    <source>
        <dbReference type="ARBA" id="ARBA00004323"/>
    </source>
</evidence>
<evidence type="ECO:0000256" key="10">
    <source>
        <dbReference type="ARBA" id="ARBA00023136"/>
    </source>
</evidence>
<sequence length="694" mass="75789">MLVLVTYKLFQKLTSGYFMFNVTQNQIKSRQNKSNQIKWNQIKSRVTWSPDILKYCFLFRVHFPCLVLFFHFSHATDKNQEMSRCETVIHVLPSLCAGGGGGGGADAAVAMVTLSFLMEDESRDDRSPLLLEAPASTALAAVPQRCPGGSHLDTFLLSRRNNLGLSLALLLGCYAAILVPAYSHADRLAPMDDGPPAPPHLVPAYSHADRLAPVDDGHPAPPHLALLNLSADLLSGPCLPQWGRDRLRTLSCSGGLLGLAPVFVEGPQEEVEGGGGRRAPWELPPPLGLRGSERQAARALASLPRPGRPPWLQGGGCRRCVVVGSGGVLHGSHLGSSIDQYDVIIRLNAAPVGCFQRDAGSRTTIRLVYPEAAPASPEEYRTTSVVALVVFKSLDLDWLTSVITKRPLSFWSKLWFWRKVVEEIPLTAEHFRILNPEIIHQTGRALHSYAPSGGTRVPTLGASAVVLALQLCDQVSLAGFGYDLRHPGARLHYYEALRMDAMKGQVRDLSMEAMKGPVLDLSMEAMKGQVRDLSMEAMKGPVLDLSMEAMKGQVRDLSMEAMKGQVRDLSMEAMKGQVLDLSMEAMKGQVLDLSMEAMKGQVRDLSMEAMKGPVRDLSMEAMKGQVRDLSMEAMKGQVLDLSMEAMKGQVRDLSMEAMKGQVRDLSMDAMKGPVRDPTHGGHEGPGTRPYAWTP</sequence>
<reference evidence="25" key="1">
    <citation type="submission" date="2025-08" db="UniProtKB">
        <authorList>
            <consortium name="Ensembl"/>
        </authorList>
    </citation>
    <scope>IDENTIFICATION</scope>
</reference>
<evidence type="ECO:0000256" key="2">
    <source>
        <dbReference type="ARBA" id="ARBA00006003"/>
    </source>
</evidence>
<evidence type="ECO:0000256" key="8">
    <source>
        <dbReference type="ARBA" id="ARBA00023034"/>
    </source>
</evidence>
<keyword evidence="26" id="KW-1185">Reference proteome</keyword>
<comment type="catalytic activity">
    <reaction evidence="23">
        <text>ganglioside GA1 (d18:1(4E)/18:0) + CMP-N-acetyl-beta-neuraminate = ganglioside GM1 (d18:1(4E)/18:0) + CMP + H(+)</text>
        <dbReference type="Rhea" id="RHEA:41784"/>
        <dbReference type="ChEBI" id="CHEBI:15378"/>
        <dbReference type="ChEBI" id="CHEBI:57812"/>
        <dbReference type="ChEBI" id="CHEBI:60377"/>
        <dbReference type="ChEBI" id="CHEBI:73110"/>
        <dbReference type="ChEBI" id="CHEBI:78484"/>
    </reaction>
    <physiologicalReaction direction="left-to-right" evidence="23">
        <dbReference type="Rhea" id="RHEA:41785"/>
    </physiologicalReaction>
</comment>
<proteinExistence type="inferred from homology"/>
<evidence type="ECO:0000256" key="24">
    <source>
        <dbReference type="SAM" id="MobiDB-lite"/>
    </source>
</evidence>
<evidence type="ECO:0000256" key="17">
    <source>
        <dbReference type="ARBA" id="ARBA00041976"/>
    </source>
</evidence>
<dbReference type="EC" id="2.4.3.9" evidence="13"/>
<dbReference type="Proteomes" id="UP000694546">
    <property type="component" value="Chromosome 15"/>
</dbReference>
<dbReference type="GO" id="GO:0000139">
    <property type="term" value="C:Golgi membrane"/>
    <property type="evidence" value="ECO:0007669"/>
    <property type="project" value="UniProtKB-SubCell"/>
</dbReference>
<comment type="catalytic activity">
    <reaction evidence="19">
        <text>a beta-D-Gal-(1-&gt;4)-beta-D-Glc-(1&lt;-&gt;1)-Cer(d18:1(4E)) + CMP-N-acetyl-beta-neuraminate = a ganglioside GM3 (d18:1(4E)) + CMP + H(+)</text>
        <dbReference type="Rhea" id="RHEA:18417"/>
        <dbReference type="ChEBI" id="CHEBI:15378"/>
        <dbReference type="ChEBI" id="CHEBI:17950"/>
        <dbReference type="ChEBI" id="CHEBI:57812"/>
        <dbReference type="ChEBI" id="CHEBI:60065"/>
        <dbReference type="ChEBI" id="CHEBI:60377"/>
        <dbReference type="EC" id="2.4.3.9"/>
    </reaction>
    <physiologicalReaction direction="left-to-right" evidence="19">
        <dbReference type="Rhea" id="RHEA:18418"/>
    </physiologicalReaction>
</comment>
<keyword evidence="10" id="KW-0472">Membrane</keyword>
<dbReference type="GeneTree" id="ENSGT00940000165889"/>
<evidence type="ECO:0000256" key="5">
    <source>
        <dbReference type="ARBA" id="ARBA00022692"/>
    </source>
</evidence>
<dbReference type="InterPro" id="IPR051142">
    <property type="entry name" value="Glycosyltransferase_29"/>
</dbReference>
<keyword evidence="8" id="KW-0333">Golgi apparatus</keyword>
<feature type="region of interest" description="Disordered" evidence="24">
    <location>
        <begin position="670"/>
        <end position="694"/>
    </location>
</feature>
<evidence type="ECO:0000256" key="7">
    <source>
        <dbReference type="ARBA" id="ARBA00022989"/>
    </source>
</evidence>
<comment type="catalytic activity">
    <reaction evidence="21">
        <text>a beta-D-Gal-(1&lt;-&gt;1')-ceramide + CMP-N-acetyl-beta-neuraminate = N-acetyl-alpha-neuraminosyl-(2-&gt;3)-beta-D-galactosyl-(1&lt;-&gt;1')-ceramide + CMP + H(+)</text>
        <dbReference type="Rhea" id="RHEA:41780"/>
        <dbReference type="ChEBI" id="CHEBI:15378"/>
        <dbReference type="ChEBI" id="CHEBI:57812"/>
        <dbReference type="ChEBI" id="CHEBI:60377"/>
        <dbReference type="ChEBI" id="CHEBI:82643"/>
        <dbReference type="ChEBI" id="CHEBI:143593"/>
    </reaction>
    <physiologicalReaction direction="left-to-right" evidence="21">
        <dbReference type="Rhea" id="RHEA:41781"/>
    </physiologicalReaction>
</comment>
<evidence type="ECO:0000256" key="20">
    <source>
        <dbReference type="ARBA" id="ARBA00045587"/>
    </source>
</evidence>
<keyword evidence="4" id="KW-0808">Transferase</keyword>
<keyword evidence="11" id="KW-1015">Disulfide bond</keyword>
<dbReference type="InterPro" id="IPR038578">
    <property type="entry name" value="GT29-like_sf"/>
</dbReference>
<reference evidence="25" key="2">
    <citation type="submission" date="2025-09" db="UniProtKB">
        <authorList>
            <consortium name="Ensembl"/>
        </authorList>
    </citation>
    <scope>IDENTIFICATION</scope>
</reference>
<feature type="compositionally biased region" description="Basic and acidic residues" evidence="24">
    <location>
        <begin position="673"/>
        <end position="682"/>
    </location>
</feature>
<evidence type="ECO:0000256" key="16">
    <source>
        <dbReference type="ARBA" id="ARBA00041896"/>
    </source>
</evidence>
<evidence type="ECO:0000256" key="6">
    <source>
        <dbReference type="ARBA" id="ARBA00022968"/>
    </source>
</evidence>
<dbReference type="Ensembl" id="ENSGMOT00000074550.1">
    <property type="protein sequence ID" value="ENSGMOP00000024405.1"/>
    <property type="gene ID" value="ENSGMOG00000026694.1"/>
</dbReference>
<evidence type="ECO:0000256" key="13">
    <source>
        <dbReference type="ARBA" id="ARBA00039111"/>
    </source>
</evidence>
<accession>A0A8C5A0T4</accession>
<evidence type="ECO:0000256" key="11">
    <source>
        <dbReference type="ARBA" id="ARBA00023157"/>
    </source>
</evidence>
<keyword evidence="7" id="KW-1133">Transmembrane helix</keyword>
<evidence type="ECO:0000256" key="22">
    <source>
        <dbReference type="ARBA" id="ARBA00048805"/>
    </source>
</evidence>
<evidence type="ECO:0000256" key="3">
    <source>
        <dbReference type="ARBA" id="ARBA00022676"/>
    </source>
</evidence>
<evidence type="ECO:0000313" key="25">
    <source>
        <dbReference type="Ensembl" id="ENSGMOP00000024405.1"/>
    </source>
</evidence>
<evidence type="ECO:0000256" key="19">
    <source>
        <dbReference type="ARBA" id="ARBA00043651"/>
    </source>
</evidence>
<evidence type="ECO:0000256" key="15">
    <source>
        <dbReference type="ARBA" id="ARBA00041341"/>
    </source>
</evidence>
<comment type="catalytic activity">
    <reaction evidence="22">
        <text>ganglioside GA2 (d18:1(4E)/18:0) + CMP-N-acetyl-beta-neuraminate = ganglioside GM2 (d18:1(4E)/18:0) + CMP + H(+)</text>
        <dbReference type="Rhea" id="RHEA:41776"/>
        <dbReference type="ChEBI" id="CHEBI:15378"/>
        <dbReference type="ChEBI" id="CHEBI:57812"/>
        <dbReference type="ChEBI" id="CHEBI:60377"/>
        <dbReference type="ChEBI" id="CHEBI:78485"/>
        <dbReference type="ChEBI" id="CHEBI:78486"/>
    </reaction>
    <physiologicalReaction direction="left-to-right" evidence="22">
        <dbReference type="Rhea" id="RHEA:41777"/>
    </physiologicalReaction>
</comment>
<keyword evidence="6" id="KW-0735">Signal-anchor</keyword>
<keyword evidence="3" id="KW-0328">Glycosyltransferase</keyword>
<name>A0A8C5A0T4_GADMO</name>
<protein>
    <recommendedName>
        <fullName evidence="14">Lactosylceramide alpha-2,3-sialyltransferase</fullName>
        <ecNumber evidence="13">2.4.3.9</ecNumber>
    </recommendedName>
    <alternativeName>
        <fullName evidence="15">CMP-NeuAc:lactosylceramide alpha-2,3-sialyltransferase</fullName>
    </alternativeName>
    <alternativeName>
        <fullName evidence="18">Ganglioside GM3 synthase</fullName>
    </alternativeName>
    <alternativeName>
        <fullName evidence="17">ST3Gal V</fullName>
    </alternativeName>
    <alternativeName>
        <fullName evidence="16">Sialyltransferase 9</fullName>
    </alternativeName>
</protein>
<comment type="subcellular location">
    <subcellularLocation>
        <location evidence="1">Golgi apparatus membrane</location>
        <topology evidence="1">Single-pass type II membrane protein</topology>
    </subcellularLocation>
</comment>
<comment type="similarity">
    <text evidence="2">Belongs to the glycosyltransferase 29 family.</text>
</comment>
<dbReference type="PANTHER" id="PTHR13713">
    <property type="entry name" value="SIALYLTRANSFERASE"/>
    <property type="match status" value="1"/>
</dbReference>